<dbReference type="Gene3D" id="3.40.50.300">
    <property type="entry name" value="P-loop containing nucleotide triphosphate hydrolases"/>
    <property type="match status" value="2"/>
</dbReference>
<feature type="domain" description="Helicase C-terminal" evidence="8">
    <location>
        <begin position="272"/>
        <end position="427"/>
    </location>
</feature>
<organism evidence="9 10">
    <name type="scientific">Kipferlia bialata</name>
    <dbReference type="NCBI Taxonomy" id="797122"/>
    <lineage>
        <taxon>Eukaryota</taxon>
        <taxon>Metamonada</taxon>
        <taxon>Carpediemonas-like organisms</taxon>
        <taxon>Kipferlia</taxon>
    </lineage>
</organism>
<evidence type="ECO:0000259" key="7">
    <source>
        <dbReference type="PROSITE" id="PS51192"/>
    </source>
</evidence>
<dbReference type="GO" id="GO:0016787">
    <property type="term" value="F:hydrolase activity"/>
    <property type="evidence" value="ECO:0007669"/>
    <property type="project" value="UniProtKB-KW"/>
</dbReference>
<evidence type="ECO:0000313" key="9">
    <source>
        <dbReference type="EMBL" id="GIQ80140.1"/>
    </source>
</evidence>
<feature type="region of interest" description="Disordered" evidence="6">
    <location>
        <begin position="466"/>
        <end position="499"/>
    </location>
</feature>
<dbReference type="InterPro" id="IPR014001">
    <property type="entry name" value="Helicase_ATP-bd"/>
</dbReference>
<keyword evidence="10" id="KW-1185">Reference proteome</keyword>
<reference evidence="9 10" key="1">
    <citation type="journal article" date="2018" name="PLoS ONE">
        <title>The draft genome of Kipferlia bialata reveals reductive genome evolution in fornicate parasites.</title>
        <authorList>
            <person name="Tanifuji G."/>
            <person name="Takabayashi S."/>
            <person name="Kume K."/>
            <person name="Takagi M."/>
            <person name="Nakayama T."/>
            <person name="Kamikawa R."/>
            <person name="Inagaki Y."/>
            <person name="Hashimoto T."/>
        </authorList>
    </citation>
    <scope>NUCLEOTIDE SEQUENCE [LARGE SCALE GENOMIC DNA]</scope>
    <source>
        <strain evidence="9">NY0173</strain>
    </source>
</reference>
<keyword evidence="1 5" id="KW-0547">Nucleotide-binding</keyword>
<comment type="caution">
    <text evidence="9">The sequence shown here is derived from an EMBL/GenBank/DDBJ whole genome shotgun (WGS) entry which is preliminary data.</text>
</comment>
<dbReference type="PROSITE" id="PS00039">
    <property type="entry name" value="DEAD_ATP_HELICASE"/>
    <property type="match status" value="1"/>
</dbReference>
<evidence type="ECO:0000256" key="4">
    <source>
        <dbReference type="ARBA" id="ARBA00022840"/>
    </source>
</evidence>
<dbReference type="GO" id="GO:0003676">
    <property type="term" value="F:nucleic acid binding"/>
    <property type="evidence" value="ECO:0007669"/>
    <property type="project" value="InterPro"/>
</dbReference>
<dbReference type="PROSITE" id="PS51192">
    <property type="entry name" value="HELICASE_ATP_BIND_1"/>
    <property type="match status" value="1"/>
</dbReference>
<evidence type="ECO:0000256" key="6">
    <source>
        <dbReference type="SAM" id="MobiDB-lite"/>
    </source>
</evidence>
<evidence type="ECO:0000256" key="1">
    <source>
        <dbReference type="ARBA" id="ARBA00022741"/>
    </source>
</evidence>
<keyword evidence="2 5" id="KW-0378">Hydrolase</keyword>
<evidence type="ECO:0000313" key="10">
    <source>
        <dbReference type="Proteomes" id="UP000265618"/>
    </source>
</evidence>
<evidence type="ECO:0008006" key="11">
    <source>
        <dbReference type="Google" id="ProtNLM"/>
    </source>
</evidence>
<dbReference type="OrthoDB" id="10261904at2759"/>
<dbReference type="Pfam" id="PF00270">
    <property type="entry name" value="DEAD"/>
    <property type="match status" value="1"/>
</dbReference>
<keyword evidence="4 5" id="KW-0067">ATP-binding</keyword>
<sequence length="499" mass="56121">MVVKKTRATVKVDSECEGTPNNFKEIGITDSLIRSLDEHQMYVPTTVQAKCIPKILAGNNVVGIAETGSGKTAAFALPIIQSFTRDPYGVYGLVLLPTRELAIQVAESFEALSAGTGMRVCTVIGGMNERKQGTELKSRPHIVVATPGRLAHVCKAGLDIVFKRAAFLVLDEADRLVEGDSGYVDDLKYVLGMLPKSKDRQTLMFTATMSDQLQFMAEAYKLDVVSTTGMDMKLVAKLDQKYVMIPQRFMRITWLVWLLEKRMGIKRDEEDDIRMGIKRDEEDDIRDNDSWRRENSVIVFVSSNEACLEVSQVLKRTHFKAEPLCSALKQTQRIIYMRFRQGATHVLVCTDVAARGLDIPSVNLVINYDLPARPSVYVHRVGRTARIGRKGRAISFMGPEDIARQQSIEAITGTKIQKLERLDTITGSDVVVREGITLKDDFNRVLNKTAEARLANVRWGYGKKLKELEERKGPKKQKREREREGKGERSGPRAKRDKQ</sequence>
<dbReference type="SMART" id="SM00490">
    <property type="entry name" value="HELICc"/>
    <property type="match status" value="1"/>
</dbReference>
<proteinExistence type="inferred from homology"/>
<dbReference type="Pfam" id="PF00271">
    <property type="entry name" value="Helicase_C"/>
    <property type="match status" value="1"/>
</dbReference>
<evidence type="ECO:0000256" key="3">
    <source>
        <dbReference type="ARBA" id="ARBA00022806"/>
    </source>
</evidence>
<dbReference type="PANTHER" id="PTHR47959">
    <property type="entry name" value="ATP-DEPENDENT RNA HELICASE RHLE-RELATED"/>
    <property type="match status" value="1"/>
</dbReference>
<dbReference type="InterPro" id="IPR001650">
    <property type="entry name" value="Helicase_C-like"/>
</dbReference>
<feature type="compositionally biased region" description="Basic and acidic residues" evidence="6">
    <location>
        <begin position="479"/>
        <end position="491"/>
    </location>
</feature>
<dbReference type="SUPFAM" id="SSF52540">
    <property type="entry name" value="P-loop containing nucleoside triphosphate hydrolases"/>
    <property type="match status" value="1"/>
</dbReference>
<evidence type="ECO:0000256" key="2">
    <source>
        <dbReference type="ARBA" id="ARBA00022801"/>
    </source>
</evidence>
<dbReference type="InterPro" id="IPR027417">
    <property type="entry name" value="P-loop_NTPase"/>
</dbReference>
<keyword evidence="3 5" id="KW-0347">Helicase</keyword>
<dbReference type="InterPro" id="IPR011545">
    <property type="entry name" value="DEAD/DEAH_box_helicase_dom"/>
</dbReference>
<dbReference type="PANTHER" id="PTHR47959:SF24">
    <property type="entry name" value="ATP-DEPENDENT RNA HELICASE"/>
    <property type="match status" value="1"/>
</dbReference>
<dbReference type="GO" id="GO:0005524">
    <property type="term" value="F:ATP binding"/>
    <property type="evidence" value="ECO:0007669"/>
    <property type="project" value="UniProtKB-KW"/>
</dbReference>
<name>A0A9K3CPU9_9EUKA</name>
<dbReference type="CDD" id="cd18787">
    <property type="entry name" value="SF2_C_DEAD"/>
    <property type="match status" value="1"/>
</dbReference>
<dbReference type="GO" id="GO:0003724">
    <property type="term" value="F:RNA helicase activity"/>
    <property type="evidence" value="ECO:0007669"/>
    <property type="project" value="TreeGrafter"/>
</dbReference>
<dbReference type="InterPro" id="IPR000629">
    <property type="entry name" value="RNA-helicase_DEAD-box_CS"/>
</dbReference>
<accession>A0A9K3CPU9</accession>
<dbReference type="AlphaFoldDB" id="A0A9K3CPU9"/>
<feature type="domain" description="Helicase ATP-binding" evidence="7">
    <location>
        <begin position="52"/>
        <end position="227"/>
    </location>
</feature>
<dbReference type="SMART" id="SM00487">
    <property type="entry name" value="DEXDc"/>
    <property type="match status" value="1"/>
</dbReference>
<protein>
    <recommendedName>
        <fullName evidence="11">ATP-dependent RNA helicase</fullName>
    </recommendedName>
</protein>
<dbReference type="Proteomes" id="UP000265618">
    <property type="component" value="Unassembled WGS sequence"/>
</dbReference>
<gene>
    <name evidence="9" type="ORF">KIPB_000888</name>
</gene>
<evidence type="ECO:0000256" key="5">
    <source>
        <dbReference type="RuleBase" id="RU000492"/>
    </source>
</evidence>
<evidence type="ECO:0000259" key="8">
    <source>
        <dbReference type="PROSITE" id="PS51194"/>
    </source>
</evidence>
<dbReference type="GO" id="GO:0005829">
    <property type="term" value="C:cytosol"/>
    <property type="evidence" value="ECO:0007669"/>
    <property type="project" value="TreeGrafter"/>
</dbReference>
<dbReference type="InterPro" id="IPR050079">
    <property type="entry name" value="DEAD_box_RNA_helicase"/>
</dbReference>
<dbReference type="PROSITE" id="PS51194">
    <property type="entry name" value="HELICASE_CTER"/>
    <property type="match status" value="1"/>
</dbReference>
<comment type="similarity">
    <text evidence="5">Belongs to the DEAD box helicase family.</text>
</comment>
<dbReference type="EMBL" id="BDIP01000112">
    <property type="protein sequence ID" value="GIQ80140.1"/>
    <property type="molecule type" value="Genomic_DNA"/>
</dbReference>